<dbReference type="SMART" id="SM00028">
    <property type="entry name" value="TPR"/>
    <property type="match status" value="2"/>
</dbReference>
<dbReference type="Gene3D" id="1.25.40.10">
    <property type="entry name" value="Tetratricopeptide repeat domain"/>
    <property type="match status" value="1"/>
</dbReference>
<dbReference type="SUPFAM" id="SSF56112">
    <property type="entry name" value="Protein kinase-like (PK-like)"/>
    <property type="match status" value="1"/>
</dbReference>
<dbReference type="InterPro" id="IPR011009">
    <property type="entry name" value="Kinase-like_dom_sf"/>
</dbReference>
<keyword evidence="1" id="KW-0802">TPR repeat</keyword>
<dbReference type="EMBL" id="CAJVPV010006265">
    <property type="protein sequence ID" value="CAG8602292.1"/>
    <property type="molecule type" value="Genomic_DNA"/>
</dbReference>
<dbReference type="PANTHER" id="PTHR44329">
    <property type="entry name" value="SERINE/THREONINE-PROTEIN KINASE TNNI3K-RELATED"/>
    <property type="match status" value="1"/>
</dbReference>
<sequence>MALPITWNVDDKSDFLNVDSGRLKDIRYTVNIYIKNHEPTKILCKLNGQGKDNEHAAAIRANHPILPQCGLFYFEIDIINKGQTGIIGIGFCTKTVDLNVMPGWRENSWGYHGDDGKFFCEGFGDLYGPLFTTGDTIGCYLNFANNTVFYTKNGVNLGLAFRDLKGIILYPFVGLRSLGGSIEANFGHRKFKYAAVTCDDIDDQLFQKRWDEAYDYETNQQIDKLTRLNEFLIIVENHAFKLRYKGKTYFILGKYKEALECLTELLDIEQNDEFALRYRGETYFIMEKYKESLTDIKRLLEIKTNDSWGLKVKEEVARGMVHDGILYEIGFGVEKDIDMAYINYKQSANIGNPTAIESLNRLANLIWVGDRHWSMSESRRTTLEDDERINRIKYFRDIERKRLMKQDWIHDSKRCEECRKFYNPIYSGWCKTCNSKHLENTSPKSGNPEIDEFLRKAESYINITDRTFFVRYLGFSQDPKKNYMIVMEKASCDLHEYLKHNFCRMNWEEKITALLDISIGLDFLHNSKLVHRDLHSRNILFGNGNVFLITDLGLCQGVNQCSEKTFGDVHYVAPEVLNGNGYTQAADVYSFGIVACEVVTGCLQYHATYENKDDLKIQIIGGHRPIIPDDVQDQLRDLINQCLNKDEYKRPTAGDLHSTIRKLYKDIKQLRNNSKRIFNTKETKFEKPLSISSCDEFYKENDEP</sequence>
<dbReference type="InterPro" id="IPR019734">
    <property type="entry name" value="TPR_rpt"/>
</dbReference>
<evidence type="ECO:0000313" key="4">
    <source>
        <dbReference type="EMBL" id="CAG8602292.1"/>
    </source>
</evidence>
<dbReference type="Gene3D" id="1.10.510.10">
    <property type="entry name" value="Transferase(Phosphotransferase) domain 1"/>
    <property type="match status" value="1"/>
</dbReference>
<dbReference type="Gene3D" id="2.60.120.920">
    <property type="match status" value="1"/>
</dbReference>
<dbReference type="PROSITE" id="PS50005">
    <property type="entry name" value="TPR"/>
    <property type="match status" value="1"/>
</dbReference>
<dbReference type="PROSITE" id="PS50188">
    <property type="entry name" value="B302_SPRY"/>
    <property type="match status" value="1"/>
</dbReference>
<dbReference type="InterPro" id="IPR011990">
    <property type="entry name" value="TPR-like_helical_dom_sf"/>
</dbReference>
<dbReference type="GO" id="GO:0005524">
    <property type="term" value="F:ATP binding"/>
    <property type="evidence" value="ECO:0007669"/>
    <property type="project" value="InterPro"/>
</dbReference>
<dbReference type="Pfam" id="PF00622">
    <property type="entry name" value="SPRY"/>
    <property type="match status" value="1"/>
</dbReference>
<comment type="caution">
    <text evidence="4">The sequence shown here is derived from an EMBL/GenBank/DDBJ whole genome shotgun (WGS) entry which is preliminary data.</text>
</comment>
<dbReference type="SMART" id="SM00671">
    <property type="entry name" value="SEL1"/>
    <property type="match status" value="1"/>
</dbReference>
<dbReference type="SUPFAM" id="SSF49899">
    <property type="entry name" value="Concanavalin A-like lectins/glucanases"/>
    <property type="match status" value="1"/>
</dbReference>
<dbReference type="InterPro" id="IPR000719">
    <property type="entry name" value="Prot_kinase_dom"/>
</dbReference>
<dbReference type="InterPro" id="IPR001245">
    <property type="entry name" value="Ser-Thr/Tyr_kinase_cat_dom"/>
</dbReference>
<dbReference type="InterPro" id="IPR013320">
    <property type="entry name" value="ConA-like_dom_sf"/>
</dbReference>
<dbReference type="SUPFAM" id="SSF81901">
    <property type="entry name" value="HCP-like"/>
    <property type="match status" value="1"/>
</dbReference>
<dbReference type="InterPro" id="IPR003877">
    <property type="entry name" value="SPRY_dom"/>
</dbReference>
<dbReference type="GO" id="GO:0004674">
    <property type="term" value="F:protein serine/threonine kinase activity"/>
    <property type="evidence" value="ECO:0007669"/>
    <property type="project" value="TreeGrafter"/>
</dbReference>
<accession>A0A9N9GEQ7</accession>
<dbReference type="Pfam" id="PF07714">
    <property type="entry name" value="PK_Tyr_Ser-Thr"/>
    <property type="match status" value="1"/>
</dbReference>
<evidence type="ECO:0000259" key="2">
    <source>
        <dbReference type="PROSITE" id="PS50011"/>
    </source>
</evidence>
<dbReference type="PROSITE" id="PS50011">
    <property type="entry name" value="PROTEIN_KINASE_DOM"/>
    <property type="match status" value="1"/>
</dbReference>
<dbReference type="InterPro" id="IPR006597">
    <property type="entry name" value="Sel1-like"/>
</dbReference>
<feature type="repeat" description="TPR" evidence="1">
    <location>
        <begin position="239"/>
        <end position="272"/>
    </location>
</feature>
<organism evidence="4 5">
    <name type="scientific">Acaulospora morrowiae</name>
    <dbReference type="NCBI Taxonomy" id="94023"/>
    <lineage>
        <taxon>Eukaryota</taxon>
        <taxon>Fungi</taxon>
        <taxon>Fungi incertae sedis</taxon>
        <taxon>Mucoromycota</taxon>
        <taxon>Glomeromycotina</taxon>
        <taxon>Glomeromycetes</taxon>
        <taxon>Diversisporales</taxon>
        <taxon>Acaulosporaceae</taxon>
        <taxon>Acaulospora</taxon>
    </lineage>
</organism>
<dbReference type="AlphaFoldDB" id="A0A9N9GEQ7"/>
<feature type="non-terminal residue" evidence="4">
    <location>
        <position position="704"/>
    </location>
</feature>
<dbReference type="SMART" id="SM00449">
    <property type="entry name" value="SPRY"/>
    <property type="match status" value="1"/>
</dbReference>
<dbReference type="InterPro" id="IPR001870">
    <property type="entry name" value="B30.2/SPRY"/>
</dbReference>
<feature type="domain" description="Protein kinase" evidence="2">
    <location>
        <begin position="323"/>
        <end position="660"/>
    </location>
</feature>
<name>A0A9N9GEQ7_9GLOM</name>
<dbReference type="Proteomes" id="UP000789342">
    <property type="component" value="Unassembled WGS sequence"/>
</dbReference>
<dbReference type="OrthoDB" id="25503at2759"/>
<feature type="domain" description="B30.2/SPRY" evidence="3">
    <location>
        <begin position="1"/>
        <end position="191"/>
    </location>
</feature>
<proteinExistence type="predicted"/>
<evidence type="ECO:0000256" key="1">
    <source>
        <dbReference type="PROSITE-ProRule" id="PRU00339"/>
    </source>
</evidence>
<dbReference type="CDD" id="cd12909">
    <property type="entry name" value="SPRY_RanBP9_10"/>
    <property type="match status" value="1"/>
</dbReference>
<evidence type="ECO:0000259" key="3">
    <source>
        <dbReference type="PROSITE" id="PS50188"/>
    </source>
</evidence>
<protein>
    <submittedName>
        <fullName evidence="4">4487_t:CDS:1</fullName>
    </submittedName>
</protein>
<keyword evidence="5" id="KW-1185">Reference proteome</keyword>
<dbReference type="InterPro" id="IPR051681">
    <property type="entry name" value="Ser/Thr_Kinases-Pseudokinases"/>
</dbReference>
<dbReference type="InterPro" id="IPR043136">
    <property type="entry name" value="B30.2/SPRY_sf"/>
</dbReference>
<evidence type="ECO:0000313" key="5">
    <source>
        <dbReference type="Proteomes" id="UP000789342"/>
    </source>
</evidence>
<reference evidence="4" key="1">
    <citation type="submission" date="2021-06" db="EMBL/GenBank/DDBJ databases">
        <authorList>
            <person name="Kallberg Y."/>
            <person name="Tangrot J."/>
            <person name="Rosling A."/>
        </authorList>
    </citation>
    <scope>NUCLEOTIDE SEQUENCE</scope>
    <source>
        <strain evidence="4">CL551</strain>
    </source>
</reference>
<gene>
    <name evidence="4" type="ORF">AMORRO_LOCUS7835</name>
</gene>
<dbReference type="InterPro" id="IPR035782">
    <property type="entry name" value="SPRY_RanBP9/10"/>
</dbReference>